<feature type="chain" id="PRO_5032996076" evidence="1">
    <location>
        <begin position="20"/>
        <end position="133"/>
    </location>
</feature>
<dbReference type="InterPro" id="IPR029058">
    <property type="entry name" value="AB_hydrolase_fold"/>
</dbReference>
<evidence type="ECO:0000313" key="3">
    <source>
        <dbReference type="Proteomes" id="UP000550401"/>
    </source>
</evidence>
<dbReference type="Proteomes" id="UP000550401">
    <property type="component" value="Unassembled WGS sequence"/>
</dbReference>
<evidence type="ECO:0000313" key="2">
    <source>
        <dbReference type="EMBL" id="MBA8887644.1"/>
    </source>
</evidence>
<protein>
    <submittedName>
        <fullName evidence="2">Pimeloyl-ACP methyl ester carboxylesterase</fullName>
    </submittedName>
</protein>
<comment type="caution">
    <text evidence="2">The sequence shown here is derived from an EMBL/GenBank/DDBJ whole genome shotgun (WGS) entry which is preliminary data.</text>
</comment>
<dbReference type="SUPFAM" id="SSF53474">
    <property type="entry name" value="alpha/beta-Hydrolases"/>
    <property type="match status" value="1"/>
</dbReference>
<proteinExistence type="predicted"/>
<reference evidence="2 3" key="1">
    <citation type="submission" date="2020-07" db="EMBL/GenBank/DDBJ databases">
        <title>Genomic Encyclopedia of Type Strains, Phase IV (KMG-V): Genome sequencing to study the core and pangenomes of soil and plant-associated prokaryotes.</title>
        <authorList>
            <person name="Whitman W."/>
        </authorList>
    </citation>
    <scope>NUCLEOTIDE SEQUENCE [LARGE SCALE GENOMIC DNA]</scope>
    <source>
        <strain evidence="2 3">RH2WT43</strain>
    </source>
</reference>
<feature type="signal peptide" evidence="1">
    <location>
        <begin position="1"/>
        <end position="19"/>
    </location>
</feature>
<dbReference type="Gene3D" id="3.40.50.1820">
    <property type="entry name" value="alpha/beta hydrolase"/>
    <property type="match status" value="1"/>
</dbReference>
<gene>
    <name evidence="2" type="ORF">FHW12_001858</name>
</gene>
<keyword evidence="3" id="KW-1185">Reference proteome</keyword>
<sequence>MRRAAVALLLAACTAGAHAARSNAVVDDPAYAHPTRLVDVGGGRRLNLHCSGDGTPTVVFDAGLANWSQIWGLVQPVVARTTRACSYDRAGLGFSDAATRAGTSATSPTTCTACCTRRASRLRTCWSGIPTAA</sequence>
<organism evidence="2 3">
    <name type="scientific">Dokdonella fugitiva</name>
    <dbReference type="NCBI Taxonomy" id="328517"/>
    <lineage>
        <taxon>Bacteria</taxon>
        <taxon>Pseudomonadati</taxon>
        <taxon>Pseudomonadota</taxon>
        <taxon>Gammaproteobacteria</taxon>
        <taxon>Lysobacterales</taxon>
        <taxon>Rhodanobacteraceae</taxon>
        <taxon>Dokdonella</taxon>
    </lineage>
</organism>
<accession>A0A839F5Z2</accession>
<dbReference type="RefSeq" id="WP_259392942.1">
    <property type="nucleotide sequence ID" value="NZ_JACGXL010000002.1"/>
</dbReference>
<dbReference type="EMBL" id="JACGXL010000002">
    <property type="protein sequence ID" value="MBA8887644.1"/>
    <property type="molecule type" value="Genomic_DNA"/>
</dbReference>
<dbReference type="AlphaFoldDB" id="A0A839F5Z2"/>
<evidence type="ECO:0000256" key="1">
    <source>
        <dbReference type="SAM" id="SignalP"/>
    </source>
</evidence>
<keyword evidence="1" id="KW-0732">Signal</keyword>
<name>A0A839F5Z2_9GAMM</name>